<dbReference type="InterPro" id="IPR008240">
    <property type="entry name" value="Chorismate_mutase_periplasmic"/>
</dbReference>
<keyword evidence="4 5" id="KW-0413">Isomerase</keyword>
<dbReference type="GO" id="GO:0004106">
    <property type="term" value="F:chorismate mutase activity"/>
    <property type="evidence" value="ECO:0007669"/>
    <property type="project" value="UniProtKB-EC"/>
</dbReference>
<evidence type="ECO:0000256" key="3">
    <source>
        <dbReference type="ARBA" id="ARBA00022729"/>
    </source>
</evidence>
<reference evidence="8 9" key="1">
    <citation type="submission" date="2014-06" db="EMBL/GenBank/DDBJ databases">
        <title>Saccharopolyspora rectivirgula DSM-43113 Genome sequencing.</title>
        <authorList>
            <person name="Barrera C."/>
            <person name="Millon L."/>
            <person name="Rognon B."/>
            <person name="Zaugg C."/>
            <person name="Monod M."/>
        </authorList>
    </citation>
    <scope>NUCLEOTIDE SEQUENCE [LARGE SCALE GENOMIC DNA]</scope>
    <source>
        <strain evidence="8 9">DSM 43113</strain>
    </source>
</reference>
<dbReference type="STRING" id="28042.GU90_12265"/>
<evidence type="ECO:0000313" key="9">
    <source>
        <dbReference type="Proteomes" id="UP000031419"/>
    </source>
</evidence>
<feature type="chain" id="PRO_5001687022" description="Chorismate mutase" evidence="6">
    <location>
        <begin position="20"/>
        <end position="182"/>
    </location>
</feature>
<dbReference type="Proteomes" id="UP000031419">
    <property type="component" value="Unassembled WGS sequence"/>
</dbReference>
<keyword evidence="3 6" id="KW-0732">Signal</keyword>
<dbReference type="Pfam" id="PF01817">
    <property type="entry name" value="CM_2"/>
    <property type="match status" value="1"/>
</dbReference>
<evidence type="ECO:0000313" key="8">
    <source>
        <dbReference type="EMBL" id="KEI44047.1"/>
    </source>
</evidence>
<dbReference type="GO" id="GO:0009697">
    <property type="term" value="P:salicylic acid biosynthetic process"/>
    <property type="evidence" value="ECO:0007669"/>
    <property type="project" value="TreeGrafter"/>
</dbReference>
<dbReference type="InterPro" id="IPR051331">
    <property type="entry name" value="Chorismate_mutase-related"/>
</dbReference>
<comment type="caution">
    <text evidence="8">The sequence shown here is derived from an EMBL/GenBank/DDBJ whole genome shotgun (WGS) entry which is preliminary data.</text>
</comment>
<evidence type="ECO:0000256" key="1">
    <source>
        <dbReference type="ARBA" id="ARBA00004817"/>
    </source>
</evidence>
<dbReference type="SUPFAM" id="SSF48600">
    <property type="entry name" value="Chorismate mutase II"/>
    <property type="match status" value="1"/>
</dbReference>
<dbReference type="RefSeq" id="WP_029722632.1">
    <property type="nucleotide sequence ID" value="NZ_JAJUIW010000055.1"/>
</dbReference>
<dbReference type="PROSITE" id="PS51168">
    <property type="entry name" value="CHORISMATE_MUT_2"/>
    <property type="match status" value="1"/>
</dbReference>
<comment type="pathway">
    <text evidence="1 5">Metabolic intermediate biosynthesis; prephenate biosynthesis; prephenate from chorismate: step 1/1.</text>
</comment>
<dbReference type="AlphaFoldDB" id="A0A073AYB5"/>
<name>A0A073AYB5_9PSEU</name>
<dbReference type="PANTHER" id="PTHR38041">
    <property type="entry name" value="CHORISMATE MUTASE"/>
    <property type="match status" value="1"/>
</dbReference>
<keyword evidence="9" id="KW-1185">Reference proteome</keyword>
<dbReference type="EC" id="5.4.99.5" evidence="2 5"/>
<dbReference type="EMBL" id="JNVU01000030">
    <property type="protein sequence ID" value="KEI44047.1"/>
    <property type="molecule type" value="Genomic_DNA"/>
</dbReference>
<dbReference type="InterPro" id="IPR036263">
    <property type="entry name" value="Chorismate_II_sf"/>
</dbReference>
<dbReference type="InterPro" id="IPR002701">
    <property type="entry name" value="CM_II_prokaryot"/>
</dbReference>
<comment type="catalytic activity">
    <reaction evidence="5">
        <text>chorismate = prephenate</text>
        <dbReference type="Rhea" id="RHEA:13897"/>
        <dbReference type="ChEBI" id="CHEBI:29748"/>
        <dbReference type="ChEBI" id="CHEBI:29934"/>
        <dbReference type="EC" id="5.4.99.5"/>
    </reaction>
</comment>
<evidence type="ECO:0000256" key="5">
    <source>
        <dbReference type="PIRNR" id="PIRNR026640"/>
    </source>
</evidence>
<dbReference type="UniPathway" id="UPA00120">
    <property type="reaction ID" value="UER00203"/>
</dbReference>
<evidence type="ECO:0000259" key="7">
    <source>
        <dbReference type="PROSITE" id="PS51168"/>
    </source>
</evidence>
<organism evidence="8 9">
    <name type="scientific">Saccharopolyspora rectivirgula</name>
    <dbReference type="NCBI Taxonomy" id="28042"/>
    <lineage>
        <taxon>Bacteria</taxon>
        <taxon>Bacillati</taxon>
        <taxon>Actinomycetota</taxon>
        <taxon>Actinomycetes</taxon>
        <taxon>Pseudonocardiales</taxon>
        <taxon>Pseudonocardiaceae</taxon>
        <taxon>Saccharopolyspora</taxon>
    </lineage>
</organism>
<evidence type="ECO:0000256" key="2">
    <source>
        <dbReference type="ARBA" id="ARBA00012404"/>
    </source>
</evidence>
<sequence length="182" mass="20075">MRALFAAAAALFALSPAHATATTSFEPLVGTAAERVLVSDRVAAAKWGTDLPIEDPQREEQVLADAAERAVELGIDPAVAREVFRDQIEASKLVQRALHAHWAAHPQQQPDERPDLADIRPEIDRLNEQLLLQLRDTAQLRGTPSCPGRLTVAYQHIRFELQLDPLHRTGLARALSSVCWRG</sequence>
<evidence type="ECO:0000256" key="4">
    <source>
        <dbReference type="ARBA" id="ARBA00023235"/>
    </source>
</evidence>
<evidence type="ECO:0000256" key="6">
    <source>
        <dbReference type="SAM" id="SignalP"/>
    </source>
</evidence>
<comment type="function">
    <text evidence="5">Catalyzes the Claisen rearrangement of chorismate to prephenate.</text>
</comment>
<dbReference type="NCBIfam" id="NF006741">
    <property type="entry name" value="PRK09269.1"/>
    <property type="match status" value="1"/>
</dbReference>
<dbReference type="OrthoDB" id="3825510at2"/>
<dbReference type="PIRSF" id="PIRSF026640">
    <property type="entry name" value="Peripl_chor_mut"/>
    <property type="match status" value="1"/>
</dbReference>
<dbReference type="Gene3D" id="1.20.59.10">
    <property type="entry name" value="Chorismate mutase"/>
    <property type="match status" value="1"/>
</dbReference>
<dbReference type="GO" id="GO:0046417">
    <property type="term" value="P:chorismate metabolic process"/>
    <property type="evidence" value="ECO:0007669"/>
    <property type="project" value="InterPro"/>
</dbReference>
<dbReference type="eggNOG" id="COG1605">
    <property type="taxonomic scope" value="Bacteria"/>
</dbReference>
<accession>A0A073AYB5</accession>
<dbReference type="NCBIfam" id="TIGR01806">
    <property type="entry name" value="CM_mono2"/>
    <property type="match status" value="1"/>
</dbReference>
<proteinExistence type="predicted"/>
<dbReference type="SMART" id="SM00830">
    <property type="entry name" value="CM_2"/>
    <property type="match status" value="1"/>
</dbReference>
<feature type="signal peptide" evidence="6">
    <location>
        <begin position="1"/>
        <end position="19"/>
    </location>
</feature>
<dbReference type="InterPro" id="IPR036979">
    <property type="entry name" value="CM_dom_sf"/>
</dbReference>
<dbReference type="PANTHER" id="PTHR38041:SF2">
    <property type="entry name" value="SECRETED CHORISMATE MUTASE"/>
    <property type="match status" value="1"/>
</dbReference>
<feature type="domain" description="Chorismate mutase" evidence="7">
    <location>
        <begin position="1"/>
        <end position="99"/>
    </location>
</feature>
<gene>
    <name evidence="8" type="ORF">GU90_12265</name>
</gene>
<protein>
    <recommendedName>
        <fullName evidence="2 5">Chorismate mutase</fullName>
        <ecNumber evidence="2 5">5.4.99.5</ecNumber>
    </recommendedName>
</protein>